<keyword evidence="6" id="KW-1185">Reference proteome</keyword>
<feature type="chain" id="PRO_5003432060" evidence="3">
    <location>
        <begin position="24"/>
        <end position="534"/>
    </location>
</feature>
<comment type="similarity">
    <text evidence="1">Belongs to the bacterial solute-binding protein 5 family.</text>
</comment>
<reference evidence="5 6" key="1">
    <citation type="submission" date="2011-08" db="EMBL/GenBank/DDBJ databases">
        <title>The genome of the obligate endobacterium of an arbuscular mycorrhizal fungus reveals an interphylum network of nutritional interactions.</title>
        <authorList>
            <person name="Ghignone S."/>
            <person name="Salvioli A."/>
            <person name="Anca I."/>
            <person name="Lumini E."/>
            <person name="Ortu G."/>
            <person name="Petiti L."/>
            <person name="Cruveiller S."/>
            <person name="Bianciotto V."/>
            <person name="Piffanelli P."/>
            <person name="Lanfranco L."/>
            <person name="Bonfante P."/>
        </authorList>
    </citation>
    <scope>NUCLEOTIDE SEQUENCE [LARGE SCALE GENOMIC DNA]</scope>
    <source>
        <strain evidence="5 6">BEG34</strain>
    </source>
</reference>
<evidence type="ECO:0000259" key="4">
    <source>
        <dbReference type="Pfam" id="PF00496"/>
    </source>
</evidence>
<dbReference type="PANTHER" id="PTHR30290:SF38">
    <property type="entry name" value="D,D-DIPEPTIDE-BINDING PERIPLASMIC PROTEIN DDPA-RELATED"/>
    <property type="match status" value="1"/>
</dbReference>
<dbReference type="RefSeq" id="WP_006682744.1">
    <property type="nucleotide sequence ID" value="NZ_CAFB01000043.1"/>
</dbReference>
<keyword evidence="2 3" id="KW-0732">Signal</keyword>
<dbReference type="InterPro" id="IPR039424">
    <property type="entry name" value="SBP_5"/>
</dbReference>
<comment type="caution">
    <text evidence="5">The sequence shown here is derived from an EMBL/GenBank/DDBJ whole genome shotgun (WGS) entry which is preliminary data.</text>
</comment>
<evidence type="ECO:0000256" key="3">
    <source>
        <dbReference type="SAM" id="SignalP"/>
    </source>
</evidence>
<accession>G2J9W5</accession>
<sequence>MQIKQSLFYKALVLFGIPLTVSAQSLTVCTEGSPDGFDVVQYNSLITTNASADLIFNGLVALDESTGAVIPALARRWEVSDDGLSYTFYLRPGVQFQTTPYFKPSRALNADDVAFSFNRMLNPDHPWHRVPAGGGFPHAQAMQLPQRIKSIDKLDGMTVRFSLNEPAATFLPILTMGFVSIYSKEYADQLFKDKRTADMNTKPVGTGPFMLRGYQKDALIRYDANPHYWDGRPKVERLLYAITPDAAVRMQKLKAGECQIVLSPRPQDVFAVKQGKVSKEIKAVETPAFMTAFVALNTQRIPLDNPKVRQALNLAFDRETYLKAVFYGTASPAYHPYPPSTWSYAKGIRPWPYDPEQAAKLLIEAGYPKGFETAIWTRPSGSALNPNPKVGAELLQSDLAKIGVRAKVKIVEWGELIRRAKQGEHALLFMGWSGDNGDPDNFMTPQFSCAAVRAGVNFARFCDPKLDQLIQEARTSSDRAQRTQAYLDAQQIIHEQALWIPLGHPNAAALIRGTVSGYRVSPYGRQNFATVLIR</sequence>
<dbReference type="EMBL" id="CAFB01000043">
    <property type="protein sequence ID" value="CCD29562.1"/>
    <property type="molecule type" value="Genomic_DNA"/>
</dbReference>
<dbReference type="PANTHER" id="PTHR30290">
    <property type="entry name" value="PERIPLASMIC BINDING COMPONENT OF ABC TRANSPORTER"/>
    <property type="match status" value="1"/>
</dbReference>
<dbReference type="Gene3D" id="3.40.190.10">
    <property type="entry name" value="Periplasmic binding protein-like II"/>
    <property type="match status" value="1"/>
</dbReference>
<dbReference type="GO" id="GO:0043190">
    <property type="term" value="C:ATP-binding cassette (ABC) transporter complex"/>
    <property type="evidence" value="ECO:0007669"/>
    <property type="project" value="InterPro"/>
</dbReference>
<dbReference type="GO" id="GO:0042938">
    <property type="term" value="P:dipeptide transport"/>
    <property type="evidence" value="ECO:0007669"/>
    <property type="project" value="TreeGrafter"/>
</dbReference>
<feature type="domain" description="Solute-binding protein family 5" evidence="4">
    <location>
        <begin position="69"/>
        <end position="450"/>
    </location>
</feature>
<dbReference type="CDD" id="cd08493">
    <property type="entry name" value="PBP2_DppA_like"/>
    <property type="match status" value="1"/>
</dbReference>
<protein>
    <submittedName>
        <fullName evidence="5">Periplasmic dipeptide transport protein (Dipeptide-binding protein) (DBP)</fullName>
    </submittedName>
</protein>
<evidence type="ECO:0000256" key="2">
    <source>
        <dbReference type="ARBA" id="ARBA00022729"/>
    </source>
</evidence>
<dbReference type="InterPro" id="IPR030678">
    <property type="entry name" value="Peptide/Ni-bd"/>
</dbReference>
<dbReference type="InterPro" id="IPR000914">
    <property type="entry name" value="SBP_5_dom"/>
</dbReference>
<dbReference type="Gene3D" id="3.90.76.10">
    <property type="entry name" value="Dipeptide-binding Protein, Domain 1"/>
    <property type="match status" value="1"/>
</dbReference>
<evidence type="ECO:0000313" key="6">
    <source>
        <dbReference type="Proteomes" id="UP000054051"/>
    </source>
</evidence>
<dbReference type="OrthoDB" id="9801799at2"/>
<feature type="signal peptide" evidence="3">
    <location>
        <begin position="1"/>
        <end position="23"/>
    </location>
</feature>
<gene>
    <name evidence="5" type="primary">dppA</name>
    <name evidence="5" type="ORF">CAGGBEG34_260010</name>
</gene>
<dbReference type="PIRSF" id="PIRSF002741">
    <property type="entry name" value="MppA"/>
    <property type="match status" value="1"/>
</dbReference>
<dbReference type="SUPFAM" id="SSF53850">
    <property type="entry name" value="Periplasmic binding protein-like II"/>
    <property type="match status" value="1"/>
</dbReference>
<dbReference type="GO" id="GO:0030288">
    <property type="term" value="C:outer membrane-bounded periplasmic space"/>
    <property type="evidence" value="ECO:0007669"/>
    <property type="project" value="TreeGrafter"/>
</dbReference>
<evidence type="ECO:0000313" key="5">
    <source>
        <dbReference type="EMBL" id="CCD29562.1"/>
    </source>
</evidence>
<dbReference type="Pfam" id="PF00496">
    <property type="entry name" value="SBP_bac_5"/>
    <property type="match status" value="1"/>
</dbReference>
<dbReference type="Gene3D" id="3.10.105.10">
    <property type="entry name" value="Dipeptide-binding Protein, Domain 3"/>
    <property type="match status" value="1"/>
</dbReference>
<dbReference type="AlphaFoldDB" id="G2J9W5"/>
<dbReference type="STRING" id="1070319.CAGGBEG34_260010"/>
<proteinExistence type="inferred from homology"/>
<dbReference type="eggNOG" id="COG0747">
    <property type="taxonomic scope" value="Bacteria"/>
</dbReference>
<dbReference type="GO" id="GO:1904680">
    <property type="term" value="F:peptide transmembrane transporter activity"/>
    <property type="evidence" value="ECO:0007669"/>
    <property type="project" value="TreeGrafter"/>
</dbReference>
<dbReference type="Proteomes" id="UP000054051">
    <property type="component" value="Unassembled WGS sequence"/>
</dbReference>
<evidence type="ECO:0000256" key="1">
    <source>
        <dbReference type="ARBA" id="ARBA00005695"/>
    </source>
</evidence>
<organism evidence="5 6">
    <name type="scientific">Candidatus Glomeribacter gigasporarum BEG34</name>
    <dbReference type="NCBI Taxonomy" id="1070319"/>
    <lineage>
        <taxon>Bacteria</taxon>
        <taxon>Pseudomonadati</taxon>
        <taxon>Pseudomonadota</taxon>
        <taxon>Betaproteobacteria</taxon>
        <taxon>Burkholderiales</taxon>
        <taxon>Burkholderiaceae</taxon>
        <taxon>Candidatus Glomeribacter</taxon>
    </lineage>
</organism>
<name>G2J9W5_9BURK</name>